<organism evidence="2 3">
    <name type="scientific">Panicum virgatum</name>
    <name type="common">Blackwell switchgrass</name>
    <dbReference type="NCBI Taxonomy" id="38727"/>
    <lineage>
        <taxon>Eukaryota</taxon>
        <taxon>Viridiplantae</taxon>
        <taxon>Streptophyta</taxon>
        <taxon>Embryophyta</taxon>
        <taxon>Tracheophyta</taxon>
        <taxon>Spermatophyta</taxon>
        <taxon>Magnoliopsida</taxon>
        <taxon>Liliopsida</taxon>
        <taxon>Poales</taxon>
        <taxon>Poaceae</taxon>
        <taxon>PACMAD clade</taxon>
        <taxon>Panicoideae</taxon>
        <taxon>Panicodae</taxon>
        <taxon>Paniceae</taxon>
        <taxon>Panicinae</taxon>
        <taxon>Panicum</taxon>
        <taxon>Panicum sect. Hiantes</taxon>
    </lineage>
</organism>
<dbReference type="AlphaFoldDB" id="A0A8T0WVE3"/>
<name>A0A8T0WVE3_PANVG</name>
<protein>
    <submittedName>
        <fullName evidence="2">Uncharacterized protein</fullName>
    </submittedName>
</protein>
<sequence>MRRHQQGPASARGLSSGHAPGRKQLLQSCRAAWRSPRRSRRSCSRREARGAKEEEGSAAGPRRSRIRGRSRHGHGGAQRGRVGHGFRRAAQDGVALESKGSAPPGSGGVLQAAENPGGGGAGAEGAGDAPGGRGWAGAEGAGGADVRPAGSASWAVASESPWAAIVREVQMGETNGRPS</sequence>
<feature type="compositionally biased region" description="Basic and acidic residues" evidence="1">
    <location>
        <begin position="44"/>
        <end position="55"/>
    </location>
</feature>
<dbReference type="Proteomes" id="UP000823388">
    <property type="component" value="Chromosome 1N"/>
</dbReference>
<reference evidence="2" key="1">
    <citation type="submission" date="2020-05" db="EMBL/GenBank/DDBJ databases">
        <title>WGS assembly of Panicum virgatum.</title>
        <authorList>
            <person name="Lovell J.T."/>
            <person name="Jenkins J."/>
            <person name="Shu S."/>
            <person name="Juenger T.E."/>
            <person name="Schmutz J."/>
        </authorList>
    </citation>
    <scope>NUCLEOTIDE SEQUENCE</scope>
    <source>
        <strain evidence="2">AP13</strain>
    </source>
</reference>
<gene>
    <name evidence="2" type="ORF">PVAP13_1NG460957</name>
</gene>
<feature type="compositionally biased region" description="Gly residues" evidence="1">
    <location>
        <begin position="116"/>
        <end position="143"/>
    </location>
</feature>
<proteinExistence type="predicted"/>
<evidence type="ECO:0000256" key="1">
    <source>
        <dbReference type="SAM" id="MobiDB-lite"/>
    </source>
</evidence>
<evidence type="ECO:0000313" key="2">
    <source>
        <dbReference type="EMBL" id="KAG2653541.1"/>
    </source>
</evidence>
<comment type="caution">
    <text evidence="2">The sequence shown here is derived from an EMBL/GenBank/DDBJ whole genome shotgun (WGS) entry which is preliminary data.</text>
</comment>
<keyword evidence="3" id="KW-1185">Reference proteome</keyword>
<feature type="compositionally biased region" description="Basic residues" evidence="1">
    <location>
        <begin position="62"/>
        <end position="74"/>
    </location>
</feature>
<evidence type="ECO:0000313" key="3">
    <source>
        <dbReference type="Proteomes" id="UP000823388"/>
    </source>
</evidence>
<feature type="region of interest" description="Disordered" evidence="1">
    <location>
        <begin position="1"/>
        <end position="148"/>
    </location>
</feature>
<accession>A0A8T0WVE3</accession>
<dbReference type="EMBL" id="CM029038">
    <property type="protein sequence ID" value="KAG2653541.1"/>
    <property type="molecule type" value="Genomic_DNA"/>
</dbReference>